<evidence type="ECO:0000313" key="2">
    <source>
        <dbReference type="Proteomes" id="UP001341840"/>
    </source>
</evidence>
<comment type="caution">
    <text evidence="1">The sequence shown here is derived from an EMBL/GenBank/DDBJ whole genome shotgun (WGS) entry which is preliminary data.</text>
</comment>
<dbReference type="EMBL" id="JASCZI010031204">
    <property type="protein sequence ID" value="MED6126231.1"/>
    <property type="molecule type" value="Genomic_DNA"/>
</dbReference>
<name>A0ABU6RQ38_9FABA</name>
<protein>
    <submittedName>
        <fullName evidence="1">Uncharacterized protein</fullName>
    </submittedName>
</protein>
<organism evidence="1 2">
    <name type="scientific">Stylosanthes scabra</name>
    <dbReference type="NCBI Taxonomy" id="79078"/>
    <lineage>
        <taxon>Eukaryota</taxon>
        <taxon>Viridiplantae</taxon>
        <taxon>Streptophyta</taxon>
        <taxon>Embryophyta</taxon>
        <taxon>Tracheophyta</taxon>
        <taxon>Spermatophyta</taxon>
        <taxon>Magnoliopsida</taxon>
        <taxon>eudicotyledons</taxon>
        <taxon>Gunneridae</taxon>
        <taxon>Pentapetalae</taxon>
        <taxon>rosids</taxon>
        <taxon>fabids</taxon>
        <taxon>Fabales</taxon>
        <taxon>Fabaceae</taxon>
        <taxon>Papilionoideae</taxon>
        <taxon>50 kb inversion clade</taxon>
        <taxon>dalbergioids sensu lato</taxon>
        <taxon>Dalbergieae</taxon>
        <taxon>Pterocarpus clade</taxon>
        <taxon>Stylosanthes</taxon>
    </lineage>
</organism>
<gene>
    <name evidence="1" type="ORF">PIB30_076309</name>
</gene>
<evidence type="ECO:0000313" key="1">
    <source>
        <dbReference type="EMBL" id="MED6126231.1"/>
    </source>
</evidence>
<sequence>MHTIPLHITHRPFLCVNTPRPPASKNHVCATFQSNYELATISCPSWPSHAVRAHKHVVKPRSSKMWVNKRWLTNPMFLHQRQDILEFIFSHTVCGCKLLYNHDTKPTHANVMALTQSLLCYPTKPPLNHPMWYNEASTQSNN</sequence>
<proteinExistence type="predicted"/>
<reference evidence="1 2" key="1">
    <citation type="journal article" date="2023" name="Plants (Basel)">
        <title>Bridging the Gap: Combining Genomics and Transcriptomics Approaches to Understand Stylosanthes scabra, an Orphan Legume from the Brazilian Caatinga.</title>
        <authorList>
            <person name="Ferreira-Neto J.R.C."/>
            <person name="da Silva M.D."/>
            <person name="Binneck E."/>
            <person name="de Melo N.F."/>
            <person name="da Silva R.H."/>
            <person name="de Melo A.L.T.M."/>
            <person name="Pandolfi V."/>
            <person name="Bustamante F.O."/>
            <person name="Brasileiro-Vidal A.C."/>
            <person name="Benko-Iseppon A.M."/>
        </authorList>
    </citation>
    <scope>NUCLEOTIDE SEQUENCE [LARGE SCALE GENOMIC DNA]</scope>
    <source>
        <tissue evidence="1">Leaves</tissue>
    </source>
</reference>
<dbReference type="Proteomes" id="UP001341840">
    <property type="component" value="Unassembled WGS sequence"/>
</dbReference>
<accession>A0ABU6RQ38</accession>
<keyword evidence="2" id="KW-1185">Reference proteome</keyword>